<dbReference type="EMBL" id="HF935976">
    <property type="protein sequence ID" value="CCX33011.1"/>
    <property type="molecule type" value="Genomic_DNA"/>
</dbReference>
<protein>
    <submittedName>
        <fullName evidence="2">Uncharacterized protein</fullName>
    </submittedName>
</protein>
<dbReference type="eggNOG" id="ENOG502SB2Z">
    <property type="taxonomic scope" value="Eukaryota"/>
</dbReference>
<proteinExistence type="predicted"/>
<reference evidence="2 3" key="1">
    <citation type="journal article" date="2013" name="PLoS Genet.">
        <title>The genome and development-dependent transcriptomes of Pyronema confluens: a window into fungal evolution.</title>
        <authorList>
            <person name="Traeger S."/>
            <person name="Altegoer F."/>
            <person name="Freitag M."/>
            <person name="Gabaldon T."/>
            <person name="Kempken F."/>
            <person name="Kumar A."/>
            <person name="Marcet-Houben M."/>
            <person name="Poggeler S."/>
            <person name="Stajich J.E."/>
            <person name="Nowrousian M."/>
        </authorList>
    </citation>
    <scope>NUCLEOTIDE SEQUENCE [LARGE SCALE GENOMIC DNA]</scope>
    <source>
        <strain evidence="3">CBS 100304</strain>
        <tissue evidence="2">Vegetative mycelium</tissue>
    </source>
</reference>
<dbReference type="Proteomes" id="UP000018144">
    <property type="component" value="Unassembled WGS sequence"/>
</dbReference>
<evidence type="ECO:0000313" key="2">
    <source>
        <dbReference type="EMBL" id="CCX33011.1"/>
    </source>
</evidence>
<keyword evidence="3" id="KW-1185">Reference proteome</keyword>
<dbReference type="OrthoDB" id="10259622at2759"/>
<sequence length="476" mass="51828">MRPTISTTSHLDVEKALPISPDEISRYNQFDFGFPATPTPLSPIHISPIMASNHTDYIESKDAPPPYTPYPRATESILPSPIGPAPAFPPQAARSYTRFIPATWRAVRAEDLPTSGLSKSERRRRQFERNAMLREKYGCFAPVMSRKWICYLLLILIAVIIIIAGAIVGSKKQEGDIVAEPDTLGKVTGASPALPIGTVVVQPFRQAQVLTACTASPKTWSCTPPPGASLTTIAAENDGAKVPEFKFVIKDMRAAQGQPTSAWTPFPDAALVKDYQNSAVVDKITVDPKEGEETDFLISLAGMTKDAASGNGGTVQDDAAVIPAVMRNQPLRLFNRGQDTEHWGFQVYFDKTAYFTGENSTIKEAKKEDATNMVAWKGTRFSVKIYTKTLGKQISGAGVTDAKANKAKGDVSEILNLRVEIWEDGIAGSETTKAMMVYEVGKDGQIKGGQQFKEPSRGSLAAERGCWCRWSNFGDS</sequence>
<keyword evidence="1" id="KW-0812">Transmembrane</keyword>
<name>U4LVZ8_PYROM</name>
<dbReference type="AlphaFoldDB" id="U4LVZ8"/>
<keyword evidence="1" id="KW-0472">Membrane</keyword>
<dbReference type="STRING" id="1076935.U4LVZ8"/>
<gene>
    <name evidence="2" type="ORF">PCON_14036</name>
</gene>
<feature type="transmembrane region" description="Helical" evidence="1">
    <location>
        <begin position="148"/>
        <end position="168"/>
    </location>
</feature>
<organism evidence="2 3">
    <name type="scientific">Pyronema omphalodes (strain CBS 100304)</name>
    <name type="common">Pyronema confluens</name>
    <dbReference type="NCBI Taxonomy" id="1076935"/>
    <lineage>
        <taxon>Eukaryota</taxon>
        <taxon>Fungi</taxon>
        <taxon>Dikarya</taxon>
        <taxon>Ascomycota</taxon>
        <taxon>Pezizomycotina</taxon>
        <taxon>Pezizomycetes</taxon>
        <taxon>Pezizales</taxon>
        <taxon>Pyronemataceae</taxon>
        <taxon>Pyronema</taxon>
    </lineage>
</organism>
<keyword evidence="1" id="KW-1133">Transmembrane helix</keyword>
<evidence type="ECO:0000256" key="1">
    <source>
        <dbReference type="SAM" id="Phobius"/>
    </source>
</evidence>
<accession>U4LVZ8</accession>
<evidence type="ECO:0000313" key="3">
    <source>
        <dbReference type="Proteomes" id="UP000018144"/>
    </source>
</evidence>